<dbReference type="AlphaFoldDB" id="A0A6B8RU88"/>
<dbReference type="EMBL" id="CP034235">
    <property type="protein sequence ID" value="QGR00111.1"/>
    <property type="molecule type" value="Genomic_DNA"/>
</dbReference>
<organism evidence="2 3">
    <name type="scientific">Paenibacillus psychroresistens</name>
    <dbReference type="NCBI Taxonomy" id="1778678"/>
    <lineage>
        <taxon>Bacteria</taxon>
        <taxon>Bacillati</taxon>
        <taxon>Bacillota</taxon>
        <taxon>Bacilli</taxon>
        <taxon>Bacillales</taxon>
        <taxon>Paenibacillaceae</taxon>
        <taxon>Paenibacillus</taxon>
    </lineage>
</organism>
<evidence type="ECO:0000313" key="2">
    <source>
        <dbReference type="EMBL" id="QGR00111.1"/>
    </source>
</evidence>
<dbReference type="SUPFAM" id="SSF56112">
    <property type="entry name" value="Protein kinase-like (PK-like)"/>
    <property type="match status" value="1"/>
</dbReference>
<dbReference type="InterPro" id="IPR011009">
    <property type="entry name" value="Kinase-like_dom_sf"/>
</dbReference>
<dbReference type="InterPro" id="IPR002575">
    <property type="entry name" value="Aminoglycoside_PTrfase"/>
</dbReference>
<evidence type="ECO:0000313" key="3">
    <source>
        <dbReference type="Proteomes" id="UP000426246"/>
    </source>
</evidence>
<keyword evidence="3" id="KW-1185">Reference proteome</keyword>
<name>A0A6B8RU88_9BACL</name>
<protein>
    <submittedName>
        <fullName evidence="2">Aminoglycoside phosphotransferase family protein</fullName>
    </submittedName>
</protein>
<proteinExistence type="predicted"/>
<evidence type="ECO:0000259" key="1">
    <source>
        <dbReference type="Pfam" id="PF01636"/>
    </source>
</evidence>
<reference evidence="3" key="1">
    <citation type="submission" date="2018-11" db="EMBL/GenBank/DDBJ databases">
        <title>Complete genome sequence of Paenibacillus sp. ML311-T8.</title>
        <authorList>
            <person name="Nam Y.-D."/>
            <person name="Kang J."/>
            <person name="Chung W.-H."/>
            <person name="Park Y.S."/>
        </authorList>
    </citation>
    <scope>NUCLEOTIDE SEQUENCE [LARGE SCALE GENOMIC DNA]</scope>
    <source>
        <strain evidence="3">ML311-T8</strain>
    </source>
</reference>
<dbReference type="RefSeq" id="WP_155705377.1">
    <property type="nucleotide sequence ID" value="NZ_CP034235.1"/>
</dbReference>
<feature type="domain" description="Aminoglycoside phosphotransferase" evidence="1">
    <location>
        <begin position="72"/>
        <end position="238"/>
    </location>
</feature>
<gene>
    <name evidence="2" type="ORF">EHS13_15345</name>
</gene>
<dbReference type="Proteomes" id="UP000426246">
    <property type="component" value="Chromosome"/>
</dbReference>
<dbReference type="KEGG" id="ppsc:EHS13_15345"/>
<dbReference type="Gene3D" id="3.90.1200.10">
    <property type="match status" value="1"/>
</dbReference>
<accession>A0A6B8RU88</accession>
<dbReference type="GO" id="GO:0016740">
    <property type="term" value="F:transferase activity"/>
    <property type="evidence" value="ECO:0007669"/>
    <property type="project" value="UniProtKB-KW"/>
</dbReference>
<dbReference type="OrthoDB" id="3328272at2"/>
<sequence>MGKVFGTGYVVADVRKMQGGAQKVVYKIDCSNGFTCVMYVWDLTMNYFQEEIEQQDLNRRSYGADLFEMNNKYLTQQGIKTPALYDLNQERARYPFDYGLVEYIDGLKAEVYFDHSDPRVQDKVFQRVGDMVAGMHSNIRNTFGPFNTSEILTGNCHQGQVEKAISDLAYASLHIDNIGSHQSKLLDRLYELEAKIESRSRYGYIHGELGPDHILVNHDLEPYLIDIEGAEFYDIEYEHTFLELRFGNYYRYLKNDKLDPNRMLFYRYYHHISLTAGGLKLEHRGFYDQAFAMGLAAQHSKRALQFIGVN</sequence>
<dbReference type="Pfam" id="PF01636">
    <property type="entry name" value="APH"/>
    <property type="match status" value="1"/>
</dbReference>
<keyword evidence="2" id="KW-0808">Transferase</keyword>